<evidence type="ECO:0000256" key="3">
    <source>
        <dbReference type="SAM" id="Coils"/>
    </source>
</evidence>
<sequence length="320" mass="36077">MVINDFSQEKNYSDLLLTLNGDTSHQVCLETENSSHYLLIYSISYLTSGFIAVKFCFYKDCLRYLDLICYPAICNSVVDSVVKLARHQYDTVGCRYTPGIHLFKISQVIFMYVNLSLKLAKDIDQEARYSHIRGVPSSPSADWPLPSVEENGGIDSLPFRLMLQDCTAVKTLLLKMKRVLQEPFNQIPYSRINYNSIKFSLKLSVTFSNSDVSVDRSADMSPASSTTSLPVSPLAEEPLPFKDIMKDECSMLKLQLKEKDELISQLQEELSSVAATFHEAPGHVPGELIAYIPEKAYLSNNYSSHQICETDVQCEYDSVP</sequence>
<accession>A0AAD4UDG4</accession>
<name>A0AAD4UDG4_OVIAM</name>
<keyword evidence="6" id="KW-1185">Reference proteome</keyword>
<feature type="coiled-coil region" evidence="3">
    <location>
        <begin position="249"/>
        <end position="276"/>
    </location>
</feature>
<dbReference type="Proteomes" id="UP001214576">
    <property type="component" value="Unassembled WGS sequence"/>
</dbReference>
<evidence type="ECO:0000313" key="5">
    <source>
        <dbReference type="EMBL" id="KAI4543061.1"/>
    </source>
</evidence>
<protein>
    <submittedName>
        <fullName evidence="5">Uncharacterized protein</fullName>
    </submittedName>
</protein>
<keyword evidence="2 3" id="KW-0175">Coiled coil</keyword>
<dbReference type="EMBL" id="JAKZEL010000006">
    <property type="protein sequence ID" value="KAI4543061.1"/>
    <property type="molecule type" value="Genomic_DNA"/>
</dbReference>
<proteinExistence type="inferred from homology"/>
<organism evidence="5 6">
    <name type="scientific">Ovis ammon polii</name>
    <dbReference type="NCBI Taxonomy" id="230172"/>
    <lineage>
        <taxon>Eukaryota</taxon>
        <taxon>Metazoa</taxon>
        <taxon>Chordata</taxon>
        <taxon>Craniata</taxon>
        <taxon>Vertebrata</taxon>
        <taxon>Euteleostomi</taxon>
        <taxon>Mammalia</taxon>
        <taxon>Eutheria</taxon>
        <taxon>Laurasiatheria</taxon>
        <taxon>Artiodactyla</taxon>
        <taxon>Ruminantia</taxon>
        <taxon>Pecora</taxon>
        <taxon>Bovidae</taxon>
        <taxon>Caprinae</taxon>
        <taxon>Ovis</taxon>
    </lineage>
</organism>
<evidence type="ECO:0000313" key="6">
    <source>
        <dbReference type="Proteomes" id="UP001214576"/>
    </source>
</evidence>
<dbReference type="PANTHER" id="PTHR22461">
    <property type="entry name" value="SERINE-RICH COILED-COIL DOMAIN-CONTAINING PROTEIN 2-RELATED"/>
    <property type="match status" value="1"/>
</dbReference>
<reference evidence="5" key="1">
    <citation type="submission" date="2022-03" db="EMBL/GenBank/DDBJ databases">
        <title>Genomic analyses of argali, domestic sheep and their hybrids provide insights into chromosomal evolution, heterosis and genetic basis of agronomic traits.</title>
        <authorList>
            <person name="Li M."/>
        </authorList>
    </citation>
    <scope>NUCLEOTIDE SEQUENCE</scope>
    <source>
        <strain evidence="5">CAU-MHL-2022a</strain>
        <tissue evidence="5">Skin</tissue>
    </source>
</reference>
<dbReference type="AlphaFoldDB" id="A0AAD4UDG4"/>
<dbReference type="PANTHER" id="PTHR22461:SF1">
    <property type="entry name" value="SERINE-RICH COILED-COIL DOMAIN-CONTAINING PROTEIN 1"/>
    <property type="match status" value="1"/>
</dbReference>
<comment type="similarity">
    <text evidence="1">Belongs to the CCSER family.</text>
</comment>
<dbReference type="InterPro" id="IPR029627">
    <property type="entry name" value="CCSER"/>
</dbReference>
<evidence type="ECO:0000256" key="2">
    <source>
        <dbReference type="ARBA" id="ARBA00023054"/>
    </source>
</evidence>
<feature type="region of interest" description="Disordered" evidence="4">
    <location>
        <begin position="215"/>
        <end position="234"/>
    </location>
</feature>
<evidence type="ECO:0000256" key="4">
    <source>
        <dbReference type="SAM" id="MobiDB-lite"/>
    </source>
</evidence>
<gene>
    <name evidence="5" type="ORF">MG293_007187</name>
</gene>
<evidence type="ECO:0000256" key="1">
    <source>
        <dbReference type="ARBA" id="ARBA00010949"/>
    </source>
</evidence>
<comment type="caution">
    <text evidence="5">The sequence shown here is derived from an EMBL/GenBank/DDBJ whole genome shotgun (WGS) entry which is preliminary data.</text>
</comment>